<evidence type="ECO:0000313" key="4">
    <source>
        <dbReference type="Proteomes" id="UP000266389"/>
    </source>
</evidence>
<dbReference type="PANTHER" id="PTHR37828:SF1">
    <property type="entry name" value="YCII-RELATED DOMAIN-CONTAINING PROTEIN"/>
    <property type="match status" value="1"/>
</dbReference>
<name>A0A395M1A1_9BACT</name>
<dbReference type="Gene3D" id="3.30.70.1060">
    <property type="entry name" value="Dimeric alpha+beta barrel"/>
    <property type="match status" value="1"/>
</dbReference>
<protein>
    <submittedName>
        <fullName evidence="3">GTP cyclohydrolase</fullName>
    </submittedName>
</protein>
<dbReference type="Pfam" id="PF03795">
    <property type="entry name" value="YCII"/>
    <property type="match status" value="1"/>
</dbReference>
<dbReference type="PANTHER" id="PTHR37828">
    <property type="entry name" value="GSR2449 PROTEIN"/>
    <property type="match status" value="1"/>
</dbReference>
<accession>A0A395M1A1</accession>
<gene>
    <name evidence="3" type="ORF">D0433_06010</name>
</gene>
<evidence type="ECO:0000313" key="3">
    <source>
        <dbReference type="EMBL" id="RFM24536.1"/>
    </source>
</evidence>
<proteinExistence type="inferred from homology"/>
<dbReference type="SUPFAM" id="SSF54909">
    <property type="entry name" value="Dimeric alpha+beta barrel"/>
    <property type="match status" value="1"/>
</dbReference>
<keyword evidence="3" id="KW-0378">Hydrolase</keyword>
<comment type="similarity">
    <text evidence="1">Belongs to the YciI family.</text>
</comment>
<dbReference type="GO" id="GO:0016787">
    <property type="term" value="F:hydrolase activity"/>
    <property type="evidence" value="ECO:0007669"/>
    <property type="project" value="UniProtKB-KW"/>
</dbReference>
<dbReference type="Proteomes" id="UP000266389">
    <property type="component" value="Unassembled WGS sequence"/>
</dbReference>
<sequence length="98" mass="10877">MFVVIYTYTKPLSEVDALRAAHLAFLDKEYAAGHFVVSGRQNPPVGGVLISQLHSRQELESIVKQDPYIAHGVATYQIIEFVPAKYAAGFAPFLNVQR</sequence>
<feature type="domain" description="YCII-related" evidence="2">
    <location>
        <begin position="1"/>
        <end position="81"/>
    </location>
</feature>
<dbReference type="InterPro" id="IPR005545">
    <property type="entry name" value="YCII"/>
</dbReference>
<dbReference type="EMBL" id="PHFL01000039">
    <property type="protein sequence ID" value="RFM24536.1"/>
    <property type="molecule type" value="Genomic_DNA"/>
</dbReference>
<reference evidence="3 4" key="1">
    <citation type="journal article" date="2011" name="ISME J.">
        <title>Community ecology of hot spring cyanobacterial mats: predominant populations and their functional potential.</title>
        <authorList>
            <person name="Klatt C.G."/>
            <person name="Wood J.M."/>
            <person name="Rusch D.B."/>
            <person name="Bateson M.M."/>
            <person name="Hamamura N."/>
            <person name="Heidelberg J.F."/>
            <person name="Grossman A.R."/>
            <person name="Bhaya D."/>
            <person name="Cohan F.M."/>
            <person name="Kuhl M."/>
            <person name="Bryant D.A."/>
            <person name="Ward D.M."/>
        </authorList>
    </citation>
    <scope>NUCLEOTIDE SEQUENCE [LARGE SCALE GENOMIC DNA]</scope>
    <source>
        <strain evidence="3">OS</strain>
    </source>
</reference>
<evidence type="ECO:0000259" key="2">
    <source>
        <dbReference type="Pfam" id="PF03795"/>
    </source>
</evidence>
<dbReference type="InterPro" id="IPR011008">
    <property type="entry name" value="Dimeric_a/b-barrel"/>
</dbReference>
<evidence type="ECO:0000256" key="1">
    <source>
        <dbReference type="ARBA" id="ARBA00007689"/>
    </source>
</evidence>
<comment type="caution">
    <text evidence="3">The sequence shown here is derived from an EMBL/GenBank/DDBJ whole genome shotgun (WGS) entry which is preliminary data.</text>
</comment>
<dbReference type="AlphaFoldDB" id="A0A395M1A1"/>
<organism evidence="3 4">
    <name type="scientific">Candidatus Thermochlorobacter aerophilus</name>
    <dbReference type="NCBI Taxonomy" id="1868324"/>
    <lineage>
        <taxon>Bacteria</taxon>
        <taxon>Pseudomonadati</taxon>
        <taxon>Chlorobiota</taxon>
        <taxon>Chlorobiia</taxon>
        <taxon>Chlorobiales</taxon>
        <taxon>Candidatus Thermochlorobacteriaceae</taxon>
        <taxon>Candidatus Thermochlorobacter</taxon>
    </lineage>
</organism>